<reference evidence="3" key="1">
    <citation type="submission" date="2023-03" db="EMBL/GenBank/DDBJ databases">
        <title>Massive genome expansion in bonnet fungi (Mycena s.s.) driven by repeated elements and novel gene families across ecological guilds.</title>
        <authorList>
            <consortium name="Lawrence Berkeley National Laboratory"/>
            <person name="Harder C.B."/>
            <person name="Miyauchi S."/>
            <person name="Viragh M."/>
            <person name="Kuo A."/>
            <person name="Thoen E."/>
            <person name="Andreopoulos B."/>
            <person name="Lu D."/>
            <person name="Skrede I."/>
            <person name="Drula E."/>
            <person name="Henrissat B."/>
            <person name="Morin E."/>
            <person name="Kohler A."/>
            <person name="Barry K."/>
            <person name="LaButti K."/>
            <person name="Morin E."/>
            <person name="Salamov A."/>
            <person name="Lipzen A."/>
            <person name="Mereny Z."/>
            <person name="Hegedus B."/>
            <person name="Baldrian P."/>
            <person name="Stursova M."/>
            <person name="Weitz H."/>
            <person name="Taylor A."/>
            <person name="Grigoriev I.V."/>
            <person name="Nagy L.G."/>
            <person name="Martin F."/>
            <person name="Kauserud H."/>
        </authorList>
    </citation>
    <scope>NUCLEOTIDE SEQUENCE</scope>
    <source>
        <strain evidence="3">9144</strain>
    </source>
</reference>
<dbReference type="Proteomes" id="UP001219525">
    <property type="component" value="Unassembled WGS sequence"/>
</dbReference>
<feature type="region of interest" description="Disordered" evidence="1">
    <location>
        <begin position="172"/>
        <end position="191"/>
    </location>
</feature>
<gene>
    <name evidence="3" type="ORF">GGX14DRAFT_581473</name>
</gene>
<proteinExistence type="predicted"/>
<keyword evidence="2" id="KW-0812">Transmembrane</keyword>
<keyword evidence="2" id="KW-1133">Transmembrane helix</keyword>
<feature type="compositionally biased region" description="Pro residues" evidence="1">
    <location>
        <begin position="254"/>
        <end position="284"/>
    </location>
</feature>
<dbReference type="AlphaFoldDB" id="A0AAD6YV08"/>
<feature type="region of interest" description="Disordered" evidence="1">
    <location>
        <begin position="1"/>
        <end position="46"/>
    </location>
</feature>
<evidence type="ECO:0000313" key="4">
    <source>
        <dbReference type="Proteomes" id="UP001219525"/>
    </source>
</evidence>
<dbReference type="EMBL" id="JARJCW010000001">
    <property type="protein sequence ID" value="KAJ7229855.1"/>
    <property type="molecule type" value="Genomic_DNA"/>
</dbReference>
<keyword evidence="2" id="KW-0472">Membrane</keyword>
<evidence type="ECO:0000256" key="1">
    <source>
        <dbReference type="SAM" id="MobiDB-lite"/>
    </source>
</evidence>
<evidence type="ECO:0000313" key="3">
    <source>
        <dbReference type="EMBL" id="KAJ7229855.1"/>
    </source>
</evidence>
<keyword evidence="4" id="KW-1185">Reference proteome</keyword>
<organism evidence="3 4">
    <name type="scientific">Mycena pura</name>
    <dbReference type="NCBI Taxonomy" id="153505"/>
    <lineage>
        <taxon>Eukaryota</taxon>
        <taxon>Fungi</taxon>
        <taxon>Dikarya</taxon>
        <taxon>Basidiomycota</taxon>
        <taxon>Agaricomycotina</taxon>
        <taxon>Agaricomycetes</taxon>
        <taxon>Agaricomycetidae</taxon>
        <taxon>Agaricales</taxon>
        <taxon>Marasmiineae</taxon>
        <taxon>Mycenaceae</taxon>
        <taxon>Mycena</taxon>
    </lineage>
</organism>
<feature type="transmembrane region" description="Helical" evidence="2">
    <location>
        <begin position="144"/>
        <end position="166"/>
    </location>
</feature>
<feature type="compositionally biased region" description="Polar residues" evidence="1">
    <location>
        <begin position="198"/>
        <end position="215"/>
    </location>
</feature>
<comment type="caution">
    <text evidence="3">The sequence shown here is derived from an EMBL/GenBank/DDBJ whole genome shotgun (WGS) entry which is preliminary data.</text>
</comment>
<accession>A0AAD6YV08</accession>
<protein>
    <submittedName>
        <fullName evidence="3">Uncharacterized protein</fullName>
    </submittedName>
</protein>
<sequence length="433" mass="44181">MSSSVSTRLGVSSSVSQRMSSSVSKRMSSSSVRPPSSSPSPVLLSSHSSSEANTLVLSLTHFVSTAIATSTAAASTVVSTLSSSASSTGPATLGSSSPNSGSGTSLSEGSSPNSGSGGTSLTGDSSPNSGTGTSGAFMHNAGGIIGVAIGGVVLLVVGGALLHLLVAHLRRKRRCSTPPDSIPWTDGPRSSHYILRRTSTPLPTDMPTPQSSVFSPSFAPLLGRTRRGSSSTCSTDSHPASVASRTVAAATPPLTSPSPARPPRPRSLPFTLPPSPLSPPPPIPTLARPSSLLNSRLHSDSPPSPGPPWLTPSAGNSPINSASNLLKPALHEVHADADSIPYVGPPPGLLHPSLAALQTQQPFADYDYSRPIPNAGGGSKIDWRFDSRRMSLFKTISECSTLVSDGIVKNGNQVDISGTFISVPAILTDDGHE</sequence>
<feature type="region of interest" description="Disordered" evidence="1">
    <location>
        <begin position="198"/>
        <end position="322"/>
    </location>
</feature>
<evidence type="ECO:0000256" key="2">
    <source>
        <dbReference type="SAM" id="Phobius"/>
    </source>
</evidence>
<name>A0AAD6YV08_9AGAR</name>
<feature type="compositionally biased region" description="Low complexity" evidence="1">
    <location>
        <begin position="84"/>
        <end position="114"/>
    </location>
</feature>
<feature type="region of interest" description="Disordered" evidence="1">
    <location>
        <begin position="84"/>
        <end position="134"/>
    </location>
</feature>
<feature type="compositionally biased region" description="Low complexity" evidence="1">
    <location>
        <begin position="228"/>
        <end position="253"/>
    </location>
</feature>